<dbReference type="InterPro" id="IPR045851">
    <property type="entry name" value="AMP-bd_C_sf"/>
</dbReference>
<protein>
    <submittedName>
        <fullName evidence="3">Uncharacterized protein</fullName>
    </submittedName>
</protein>
<reference evidence="3 4" key="2">
    <citation type="journal article" date="2013" name="PLoS Genet.">
        <title>Comparative genome structure, secondary metabolite, and effector coding capacity across Cochliobolus pathogens.</title>
        <authorList>
            <person name="Condon B.J."/>
            <person name="Leng Y."/>
            <person name="Wu D."/>
            <person name="Bushley K.E."/>
            <person name="Ohm R.A."/>
            <person name="Otillar R."/>
            <person name="Martin J."/>
            <person name="Schackwitz W."/>
            <person name="Grimwood J."/>
            <person name="MohdZainudin N."/>
            <person name="Xue C."/>
            <person name="Wang R."/>
            <person name="Manning V.A."/>
            <person name="Dhillon B."/>
            <person name="Tu Z.J."/>
            <person name="Steffenson B.J."/>
            <person name="Salamov A."/>
            <person name="Sun H."/>
            <person name="Lowry S."/>
            <person name="LaButti K."/>
            <person name="Han J."/>
            <person name="Copeland A."/>
            <person name="Lindquist E."/>
            <person name="Barry K."/>
            <person name="Schmutz J."/>
            <person name="Baker S.E."/>
            <person name="Ciuffetti L.M."/>
            <person name="Grigoriev I.V."/>
            <person name="Zhong S."/>
            <person name="Turgeon B.G."/>
        </authorList>
    </citation>
    <scope>NUCLEOTIDE SEQUENCE [LARGE SCALE GENOMIC DNA]</scope>
    <source>
        <strain evidence="4">28A</strain>
    </source>
</reference>
<organism evidence="3 4">
    <name type="scientific">Exserohilum turcicum (strain 28A)</name>
    <name type="common">Northern leaf blight fungus</name>
    <name type="synonym">Setosphaeria turcica</name>
    <dbReference type="NCBI Taxonomy" id="671987"/>
    <lineage>
        <taxon>Eukaryota</taxon>
        <taxon>Fungi</taxon>
        <taxon>Dikarya</taxon>
        <taxon>Ascomycota</taxon>
        <taxon>Pezizomycotina</taxon>
        <taxon>Dothideomycetes</taxon>
        <taxon>Pleosporomycetidae</taxon>
        <taxon>Pleosporales</taxon>
        <taxon>Pleosporineae</taxon>
        <taxon>Pleosporaceae</taxon>
        <taxon>Exserohilum</taxon>
    </lineage>
</organism>
<gene>
    <name evidence="3" type="ORF">SETTUDRAFT_88726</name>
</gene>
<keyword evidence="4" id="KW-1185">Reference proteome</keyword>
<dbReference type="PANTHER" id="PTHR24096">
    <property type="entry name" value="LONG-CHAIN-FATTY-ACID--COA LIGASE"/>
    <property type="match status" value="1"/>
</dbReference>
<dbReference type="PROSITE" id="PS00455">
    <property type="entry name" value="AMP_BINDING"/>
    <property type="match status" value="1"/>
</dbReference>
<dbReference type="Gene3D" id="3.30.300.30">
    <property type="match status" value="1"/>
</dbReference>
<dbReference type="EMBL" id="KB908592">
    <property type="protein sequence ID" value="EOA86662.1"/>
    <property type="molecule type" value="Genomic_DNA"/>
</dbReference>
<dbReference type="PANTHER" id="PTHR24096:SF194">
    <property type="entry name" value="AMP-DEPENDENT SYNTHETASE_LIGASE DOMAIN-CONTAINING PROTEIN"/>
    <property type="match status" value="1"/>
</dbReference>
<dbReference type="Proteomes" id="UP000016935">
    <property type="component" value="Unassembled WGS sequence"/>
</dbReference>
<dbReference type="AlphaFoldDB" id="R0KEZ5"/>
<dbReference type="eggNOG" id="KOG1176">
    <property type="taxonomic scope" value="Eukaryota"/>
</dbReference>
<dbReference type="RefSeq" id="XP_008025291.1">
    <property type="nucleotide sequence ID" value="XM_008027100.1"/>
</dbReference>
<dbReference type="InterPro" id="IPR042099">
    <property type="entry name" value="ANL_N_sf"/>
</dbReference>
<feature type="domain" description="AMP-dependent synthetase/ligase" evidence="1">
    <location>
        <begin position="30"/>
        <end position="398"/>
    </location>
</feature>
<sequence>MPLSSPFPNLDIPKCNIVDYLFPPGKVPSDTPIWIDSKNTQQYLTPRALLQWSKRLAAGLETVSQPGEVILIFSPNNVFIPVAYLGIVGSKRIFSGANPVYTHEEMVHQITNTKAQVILAHPSLVKVAVKAGKAACLPEGRIFLFSDEPCAPAEGCRDWRDALAPEANTYNFPKLSEHESTTTTATLNYSSGTTGLPKGVEVSHHNLIANWEQTIFIRYHNKPWKAHTRPVEKWVGFLPQYHAYGQLYIGMAQKLQVPCYTMKKFEYPDFLRVIQTHRITHLQVAPPIMVMLSKRPETANYDLSSLTDILCGGAPLSKELQNDITKKLGCEITQGWGMSEVTCGLIMVTGGTKDDSGSIGEIMPNCQSKLLDDEGNEVSDGEPGELYVRGPNVFLRYWQNPEATREALSPDGWLRTGDVAIVRNGRFWIVDRKKELIKVNALQVAPAELEAALLQFDPIADAAAVGITIDDQEWPRAYVALKDEYKGRITVEDIHKHMNAKVAKHKQLVGGIVFVDEVPKLPSGKIVRKVVKQWAKRDAENMKRARL</sequence>
<dbReference type="Pfam" id="PF13193">
    <property type="entry name" value="AMP-binding_C"/>
    <property type="match status" value="1"/>
</dbReference>
<dbReference type="GO" id="GO:0016405">
    <property type="term" value="F:CoA-ligase activity"/>
    <property type="evidence" value="ECO:0007669"/>
    <property type="project" value="TreeGrafter"/>
</dbReference>
<dbReference type="Pfam" id="PF00501">
    <property type="entry name" value="AMP-binding"/>
    <property type="match status" value="1"/>
</dbReference>
<dbReference type="OrthoDB" id="6509636at2759"/>
<dbReference type="HOGENOM" id="CLU_000022_59_2_1"/>
<dbReference type="SUPFAM" id="SSF56801">
    <property type="entry name" value="Acetyl-CoA synthetase-like"/>
    <property type="match status" value="1"/>
</dbReference>
<evidence type="ECO:0000313" key="4">
    <source>
        <dbReference type="Proteomes" id="UP000016935"/>
    </source>
</evidence>
<evidence type="ECO:0000259" key="2">
    <source>
        <dbReference type="Pfam" id="PF13193"/>
    </source>
</evidence>
<feature type="domain" description="AMP-binding enzyme C-terminal" evidence="2">
    <location>
        <begin position="448"/>
        <end position="525"/>
    </location>
</feature>
<accession>R0KEZ5</accession>
<proteinExistence type="predicted"/>
<dbReference type="CDD" id="cd05911">
    <property type="entry name" value="Firefly_Luc_like"/>
    <property type="match status" value="1"/>
</dbReference>
<dbReference type="GeneID" id="19405726"/>
<dbReference type="InterPro" id="IPR000873">
    <property type="entry name" value="AMP-dep_synth/lig_dom"/>
</dbReference>
<dbReference type="STRING" id="671987.R0KEZ5"/>
<dbReference type="InterPro" id="IPR020845">
    <property type="entry name" value="AMP-binding_CS"/>
</dbReference>
<reference evidence="3 4" key="1">
    <citation type="journal article" date="2012" name="PLoS Pathog.">
        <title>Diverse lifestyles and strategies of plant pathogenesis encoded in the genomes of eighteen Dothideomycetes fungi.</title>
        <authorList>
            <person name="Ohm R.A."/>
            <person name="Feau N."/>
            <person name="Henrissat B."/>
            <person name="Schoch C.L."/>
            <person name="Horwitz B.A."/>
            <person name="Barry K.W."/>
            <person name="Condon B.J."/>
            <person name="Copeland A.C."/>
            <person name="Dhillon B."/>
            <person name="Glaser F."/>
            <person name="Hesse C.N."/>
            <person name="Kosti I."/>
            <person name="LaButti K."/>
            <person name="Lindquist E.A."/>
            <person name="Lucas S."/>
            <person name="Salamov A.A."/>
            <person name="Bradshaw R.E."/>
            <person name="Ciuffetti L."/>
            <person name="Hamelin R.C."/>
            <person name="Kema G.H.J."/>
            <person name="Lawrence C."/>
            <person name="Scott J.A."/>
            <person name="Spatafora J.W."/>
            <person name="Turgeon B.G."/>
            <person name="de Wit P.J.G.M."/>
            <person name="Zhong S."/>
            <person name="Goodwin S.B."/>
            <person name="Grigoriev I.V."/>
        </authorList>
    </citation>
    <scope>NUCLEOTIDE SEQUENCE [LARGE SCALE GENOMIC DNA]</scope>
    <source>
        <strain evidence="4">28A</strain>
    </source>
</reference>
<evidence type="ECO:0000259" key="1">
    <source>
        <dbReference type="Pfam" id="PF00501"/>
    </source>
</evidence>
<dbReference type="InterPro" id="IPR025110">
    <property type="entry name" value="AMP-bd_C"/>
</dbReference>
<name>R0KEZ5_EXST2</name>
<dbReference type="Gene3D" id="3.40.50.12780">
    <property type="entry name" value="N-terminal domain of ligase-like"/>
    <property type="match status" value="1"/>
</dbReference>
<evidence type="ECO:0000313" key="3">
    <source>
        <dbReference type="EMBL" id="EOA86662.1"/>
    </source>
</evidence>